<dbReference type="Proteomes" id="UP000507470">
    <property type="component" value="Unassembled WGS sequence"/>
</dbReference>
<feature type="compositionally biased region" description="Low complexity" evidence="1">
    <location>
        <begin position="136"/>
        <end position="164"/>
    </location>
</feature>
<gene>
    <name evidence="2" type="ORF">MCOR_43486</name>
</gene>
<evidence type="ECO:0000313" key="3">
    <source>
        <dbReference type="Proteomes" id="UP000507470"/>
    </source>
</evidence>
<sequence length="523" mass="59411">MLFYDVKFVLYSIVLLTLFDFNYTAKLKETIFEKLDIKRQKRYIDGNDLPPLPITSSSNGGGVPLVRSVNNEQQDRSSTVNSGYRYVSSTYDTQSENQTQNDNSQDDSRIITIGSDPQIEFRSHLDTSEQDRRRPIPSSTSSPPVRIESRYRYTTTEQYRRPPTLSTTISPPVRAGSGYRYTSTVYSGPDSQTAYRYRPPSQVGYQTSGSNRQYPNTNQQGTRTQYGTGSGQTQYSPYVGSGVSYNPGGTRVQYVGGGSRYPVYNRNERVYGGSSNFIPNRGVVSNDPTCPTEPTPVFINNMGCSQAINTLGSFICYNYERVSRECCERCLSLKKADKTGCEYGDWSYQCRNIQPFDCYNSRNRDICCEQCRLHKDRQAVVIPGCEYGDLTPRCQIIREKRHLCYLPENQRLCCLTCPSLADQDKSVCQWGDQNPDLCAPFNQQNQLRINCYMPTVNQICCETCERLKSRSQYQIPGCEYGDRPVSFSTPYGILDCGNYLRQFGVDVCNNPDVATHCCYTCYR</sequence>
<feature type="compositionally biased region" description="Basic and acidic residues" evidence="1">
    <location>
        <begin position="119"/>
        <end position="134"/>
    </location>
</feature>
<organism evidence="2 3">
    <name type="scientific">Mytilus coruscus</name>
    <name type="common">Sea mussel</name>
    <dbReference type="NCBI Taxonomy" id="42192"/>
    <lineage>
        <taxon>Eukaryota</taxon>
        <taxon>Metazoa</taxon>
        <taxon>Spiralia</taxon>
        <taxon>Lophotrochozoa</taxon>
        <taxon>Mollusca</taxon>
        <taxon>Bivalvia</taxon>
        <taxon>Autobranchia</taxon>
        <taxon>Pteriomorphia</taxon>
        <taxon>Mytilida</taxon>
        <taxon>Mytiloidea</taxon>
        <taxon>Mytilidae</taxon>
        <taxon>Mytilinae</taxon>
        <taxon>Mytilus</taxon>
    </lineage>
</organism>
<reference evidence="2 3" key="1">
    <citation type="submission" date="2020-06" db="EMBL/GenBank/DDBJ databases">
        <authorList>
            <person name="Li R."/>
            <person name="Bekaert M."/>
        </authorList>
    </citation>
    <scope>NUCLEOTIDE SEQUENCE [LARGE SCALE GENOMIC DNA]</scope>
    <source>
        <strain evidence="3">wild</strain>
    </source>
</reference>
<name>A0A6J8DQH9_MYTCO</name>
<feature type="region of interest" description="Disordered" evidence="1">
    <location>
        <begin position="46"/>
        <end position="176"/>
    </location>
</feature>
<evidence type="ECO:0000313" key="2">
    <source>
        <dbReference type="EMBL" id="CAC5410286.1"/>
    </source>
</evidence>
<dbReference type="OrthoDB" id="6057792at2759"/>
<protein>
    <submittedName>
        <fullName evidence="2">Uncharacterized protein</fullName>
    </submittedName>
</protein>
<accession>A0A6J8DQH9</accession>
<feature type="region of interest" description="Disordered" evidence="1">
    <location>
        <begin position="204"/>
        <end position="232"/>
    </location>
</feature>
<dbReference type="EMBL" id="CACVKT020007764">
    <property type="protein sequence ID" value="CAC5410286.1"/>
    <property type="molecule type" value="Genomic_DNA"/>
</dbReference>
<evidence type="ECO:0000256" key="1">
    <source>
        <dbReference type="SAM" id="MobiDB-lite"/>
    </source>
</evidence>
<proteinExistence type="predicted"/>
<dbReference type="AlphaFoldDB" id="A0A6J8DQH9"/>
<feature type="compositionally biased region" description="Polar residues" evidence="1">
    <location>
        <begin position="68"/>
        <end position="103"/>
    </location>
</feature>
<keyword evidence="3" id="KW-1185">Reference proteome</keyword>